<dbReference type="NCBIfam" id="TIGR00229">
    <property type="entry name" value="sensory_box"/>
    <property type="match status" value="1"/>
</dbReference>
<dbReference type="GO" id="GO:0016301">
    <property type="term" value="F:kinase activity"/>
    <property type="evidence" value="ECO:0007669"/>
    <property type="project" value="UniProtKB-KW"/>
</dbReference>
<keyword evidence="3" id="KW-0597">Phosphoprotein</keyword>
<evidence type="ECO:0000256" key="5">
    <source>
        <dbReference type="ARBA" id="ARBA00022777"/>
    </source>
</evidence>
<evidence type="ECO:0000313" key="12">
    <source>
        <dbReference type="EMBL" id="BCR04347.1"/>
    </source>
</evidence>
<dbReference type="SMART" id="SM00388">
    <property type="entry name" value="HisKA"/>
    <property type="match status" value="1"/>
</dbReference>
<dbReference type="RefSeq" id="WP_404827036.1">
    <property type="nucleotide sequence ID" value="NZ_AP024355.1"/>
</dbReference>
<evidence type="ECO:0000256" key="8">
    <source>
        <dbReference type="SAM" id="Phobius"/>
    </source>
</evidence>
<comment type="catalytic activity">
    <reaction evidence="1">
        <text>ATP + protein L-histidine = ADP + protein N-phospho-L-histidine.</text>
        <dbReference type="EC" id="2.7.13.3"/>
    </reaction>
</comment>
<dbReference type="EMBL" id="AP024355">
    <property type="protein sequence ID" value="BCR04347.1"/>
    <property type="molecule type" value="Genomic_DNA"/>
</dbReference>
<evidence type="ECO:0000256" key="6">
    <source>
        <dbReference type="ARBA" id="ARBA00023136"/>
    </source>
</evidence>
<keyword evidence="5 12" id="KW-0418">Kinase</keyword>
<reference evidence="12 13" key="1">
    <citation type="journal article" date="2016" name="C (Basel)">
        <title>Selective Growth of and Electricity Production by Marine Exoelectrogenic Bacteria in Self-Aggregated Hydrogel of Microbially Reduced Graphene Oxide.</title>
        <authorList>
            <person name="Yoshida N."/>
            <person name="Goto Y."/>
            <person name="Miyata Y."/>
        </authorList>
    </citation>
    <scope>NUCLEOTIDE SEQUENCE [LARGE SCALE GENOMIC DNA]</scope>
    <source>
        <strain evidence="12 13">NIT-T3</strain>
    </source>
</reference>
<dbReference type="CDD" id="cd00130">
    <property type="entry name" value="PAS"/>
    <property type="match status" value="1"/>
</dbReference>
<evidence type="ECO:0000259" key="9">
    <source>
        <dbReference type="PROSITE" id="PS50109"/>
    </source>
</evidence>
<dbReference type="Pfam" id="PF00512">
    <property type="entry name" value="HisKA"/>
    <property type="match status" value="1"/>
</dbReference>
<dbReference type="Pfam" id="PF13426">
    <property type="entry name" value="PAS_9"/>
    <property type="match status" value="1"/>
</dbReference>
<name>A0ABN6DWD1_9BACT</name>
<dbReference type="SMART" id="SM00387">
    <property type="entry name" value="HATPase_c"/>
    <property type="match status" value="1"/>
</dbReference>
<feature type="transmembrane region" description="Helical" evidence="8">
    <location>
        <begin position="116"/>
        <end position="138"/>
    </location>
</feature>
<keyword evidence="13" id="KW-1185">Reference proteome</keyword>
<keyword evidence="6 8" id="KW-0472">Membrane</keyword>
<dbReference type="InterPro" id="IPR035965">
    <property type="entry name" value="PAS-like_dom_sf"/>
</dbReference>
<feature type="domain" description="PAC" evidence="11">
    <location>
        <begin position="321"/>
        <end position="373"/>
    </location>
</feature>
<dbReference type="InterPro" id="IPR001610">
    <property type="entry name" value="PAC"/>
</dbReference>
<evidence type="ECO:0000259" key="10">
    <source>
        <dbReference type="PROSITE" id="PS50112"/>
    </source>
</evidence>
<dbReference type="Gene3D" id="1.10.287.130">
    <property type="match status" value="1"/>
</dbReference>
<dbReference type="InterPro" id="IPR003661">
    <property type="entry name" value="HisK_dim/P_dom"/>
</dbReference>
<dbReference type="Pfam" id="PF17159">
    <property type="entry name" value="MASE3"/>
    <property type="match status" value="1"/>
</dbReference>
<accession>A0ABN6DWD1</accession>
<evidence type="ECO:0000256" key="2">
    <source>
        <dbReference type="ARBA" id="ARBA00012438"/>
    </source>
</evidence>
<dbReference type="SUPFAM" id="SSF47384">
    <property type="entry name" value="Homodimeric domain of signal transducing histidine kinase"/>
    <property type="match status" value="1"/>
</dbReference>
<sequence>MALGAVLVPLYFLSRANYLLFHAVVETFSIVIACGVFMIAWNSRRFQENGFFFCLGVASLFMAAVDFLHVLAYKNMGVFPGAGANLPTQLWIGARYLEALSLLLALFFLRRKPRPVPLFAAYLGATALLLAAVFAGLFPDCFREGSGLTPFKIGSEYLICLLLAGSAGLLHRQRQLFDPGVLRLLLGATGAFILAELSFTLYTDVFGLSNMAGHLFKVAGFYFIYRGVIETGLTRPYDLLFRQLKTSEQRFRGLYQNTPVMLHSIDGQGRLVSVSDYWLQHLGYQRQEVIGRPSTDFLTEESRRYATEKALPEFFRKNACRDVPYQVVKKSGEVIDVSLSAVAERDLQGGMVQSLAVMVDVTEQLQYQQQIEDLNVELQRRALDLEEANAELEAANEELEGANLELELINGQLASANGDLEAFNYSVSHDLRGPLTIISIQCQVILEVFAQKFDPEMRKFVEQIYTQTQRMNDLISTLLDFSRLSKVELKREQVDLSSLARTITGSLALAQPERQATFDISDGLDASGDLKLLKILLENLLGNAWKYTSRAEHARIEMGQVEMQGEAVFFVRDNGVGFDAANRNELFTPFKRLHPEEDFEGFGVGLATVERIASRHGGRVWAESAPGAGATFYFSL</sequence>
<dbReference type="InterPro" id="IPR036097">
    <property type="entry name" value="HisK_dim/P_sf"/>
</dbReference>
<keyword evidence="7" id="KW-0175">Coiled coil</keyword>
<dbReference type="PANTHER" id="PTHR42878">
    <property type="entry name" value="TWO-COMPONENT HISTIDINE KINASE"/>
    <property type="match status" value="1"/>
</dbReference>
<dbReference type="InterPro" id="IPR000700">
    <property type="entry name" value="PAS-assoc_C"/>
</dbReference>
<evidence type="ECO:0000256" key="7">
    <source>
        <dbReference type="SAM" id="Coils"/>
    </source>
</evidence>
<dbReference type="PROSITE" id="PS50113">
    <property type="entry name" value="PAC"/>
    <property type="match status" value="1"/>
</dbReference>
<gene>
    <name evidence="12" type="ORF">DESUT3_14160</name>
</gene>
<feature type="transmembrane region" description="Helical" evidence="8">
    <location>
        <begin position="20"/>
        <end position="39"/>
    </location>
</feature>
<dbReference type="SMART" id="SM00091">
    <property type="entry name" value="PAS"/>
    <property type="match status" value="1"/>
</dbReference>
<dbReference type="Gene3D" id="3.30.565.10">
    <property type="entry name" value="Histidine kinase-like ATPase, C-terminal domain"/>
    <property type="match status" value="1"/>
</dbReference>
<dbReference type="PROSITE" id="PS50112">
    <property type="entry name" value="PAS"/>
    <property type="match status" value="1"/>
</dbReference>
<dbReference type="SUPFAM" id="SSF55785">
    <property type="entry name" value="PYP-like sensor domain (PAS domain)"/>
    <property type="match status" value="1"/>
</dbReference>
<dbReference type="InterPro" id="IPR005467">
    <property type="entry name" value="His_kinase_dom"/>
</dbReference>
<dbReference type="InterPro" id="IPR003594">
    <property type="entry name" value="HATPase_dom"/>
</dbReference>
<dbReference type="CDD" id="cd00082">
    <property type="entry name" value="HisKA"/>
    <property type="match status" value="1"/>
</dbReference>
<feature type="transmembrane region" description="Helical" evidence="8">
    <location>
        <begin position="51"/>
        <end position="72"/>
    </location>
</feature>
<dbReference type="InterPro" id="IPR033425">
    <property type="entry name" value="MASE3"/>
</dbReference>
<feature type="domain" description="PAS" evidence="10">
    <location>
        <begin position="247"/>
        <end position="318"/>
    </location>
</feature>
<dbReference type="Pfam" id="PF02518">
    <property type="entry name" value="HATPase_c"/>
    <property type="match status" value="1"/>
</dbReference>
<feature type="transmembrane region" description="Helical" evidence="8">
    <location>
        <begin position="182"/>
        <end position="202"/>
    </location>
</feature>
<evidence type="ECO:0000256" key="3">
    <source>
        <dbReference type="ARBA" id="ARBA00022553"/>
    </source>
</evidence>
<dbReference type="InterPro" id="IPR000014">
    <property type="entry name" value="PAS"/>
</dbReference>
<feature type="transmembrane region" description="Helical" evidence="8">
    <location>
        <begin position="92"/>
        <end position="109"/>
    </location>
</feature>
<dbReference type="PANTHER" id="PTHR42878:SF15">
    <property type="entry name" value="BACTERIOPHYTOCHROME"/>
    <property type="match status" value="1"/>
</dbReference>
<evidence type="ECO:0000259" key="11">
    <source>
        <dbReference type="PROSITE" id="PS50113"/>
    </source>
</evidence>
<dbReference type="EC" id="2.7.13.3" evidence="2"/>
<organism evidence="12 13">
    <name type="scientific">Desulfuromonas versatilis</name>
    <dbReference type="NCBI Taxonomy" id="2802975"/>
    <lineage>
        <taxon>Bacteria</taxon>
        <taxon>Pseudomonadati</taxon>
        <taxon>Thermodesulfobacteriota</taxon>
        <taxon>Desulfuromonadia</taxon>
        <taxon>Desulfuromonadales</taxon>
        <taxon>Desulfuromonadaceae</taxon>
        <taxon>Desulfuromonas</taxon>
    </lineage>
</organism>
<keyword evidence="8" id="KW-0812">Transmembrane</keyword>
<dbReference type="SMART" id="SM00086">
    <property type="entry name" value="PAC"/>
    <property type="match status" value="1"/>
</dbReference>
<evidence type="ECO:0000256" key="1">
    <source>
        <dbReference type="ARBA" id="ARBA00000085"/>
    </source>
</evidence>
<dbReference type="PRINTS" id="PR00344">
    <property type="entry name" value="BCTRLSENSOR"/>
</dbReference>
<feature type="transmembrane region" description="Helical" evidence="8">
    <location>
        <begin position="150"/>
        <end position="170"/>
    </location>
</feature>
<evidence type="ECO:0000313" key="13">
    <source>
        <dbReference type="Proteomes" id="UP001319827"/>
    </source>
</evidence>
<evidence type="ECO:0000256" key="4">
    <source>
        <dbReference type="ARBA" id="ARBA00022679"/>
    </source>
</evidence>
<dbReference type="PROSITE" id="PS50109">
    <property type="entry name" value="HIS_KIN"/>
    <property type="match status" value="1"/>
</dbReference>
<dbReference type="Gene3D" id="3.30.450.20">
    <property type="entry name" value="PAS domain"/>
    <property type="match status" value="1"/>
</dbReference>
<dbReference type="SUPFAM" id="SSF55874">
    <property type="entry name" value="ATPase domain of HSP90 chaperone/DNA topoisomerase II/histidine kinase"/>
    <property type="match status" value="1"/>
</dbReference>
<proteinExistence type="predicted"/>
<keyword evidence="8" id="KW-1133">Transmembrane helix</keyword>
<feature type="coiled-coil region" evidence="7">
    <location>
        <begin position="368"/>
        <end position="412"/>
    </location>
</feature>
<dbReference type="InterPro" id="IPR050351">
    <property type="entry name" value="BphY/WalK/GraS-like"/>
</dbReference>
<dbReference type="InterPro" id="IPR036890">
    <property type="entry name" value="HATPase_C_sf"/>
</dbReference>
<reference evidence="12 13" key="2">
    <citation type="journal article" date="2021" name="Int. J. Syst. Evol. Microbiol.">
        <title>Isolation and Polyphasic Characterization of Desulfuromonas versatilis sp. Nov., an Electrogenic Bacteria Capable of Versatile Metabolism Isolated from a Graphene Oxide-Reducing Enrichment Culture.</title>
        <authorList>
            <person name="Xie L."/>
            <person name="Yoshida N."/>
            <person name="Ishii S."/>
            <person name="Meng L."/>
        </authorList>
    </citation>
    <scope>NUCLEOTIDE SEQUENCE [LARGE SCALE GENOMIC DNA]</scope>
    <source>
        <strain evidence="12 13">NIT-T3</strain>
    </source>
</reference>
<dbReference type="Proteomes" id="UP001319827">
    <property type="component" value="Chromosome"/>
</dbReference>
<keyword evidence="4" id="KW-0808">Transferase</keyword>
<protein>
    <recommendedName>
        <fullName evidence="2">histidine kinase</fullName>
        <ecNumber evidence="2">2.7.13.3</ecNumber>
    </recommendedName>
</protein>
<feature type="domain" description="Histidine kinase" evidence="9">
    <location>
        <begin position="426"/>
        <end position="636"/>
    </location>
</feature>
<dbReference type="InterPro" id="IPR004358">
    <property type="entry name" value="Sig_transdc_His_kin-like_C"/>
</dbReference>